<feature type="region of interest" description="Disordered" evidence="1">
    <location>
        <begin position="477"/>
        <end position="499"/>
    </location>
</feature>
<organism evidence="3 4">
    <name type="scientific">Streptomyces doebereineriae</name>
    <dbReference type="NCBI Taxonomy" id="3075528"/>
    <lineage>
        <taxon>Bacteria</taxon>
        <taxon>Bacillati</taxon>
        <taxon>Actinomycetota</taxon>
        <taxon>Actinomycetes</taxon>
        <taxon>Kitasatosporales</taxon>
        <taxon>Streptomycetaceae</taxon>
        <taxon>Streptomyces</taxon>
    </lineage>
</organism>
<dbReference type="InterPro" id="IPR045431">
    <property type="entry name" value="EAD2"/>
</dbReference>
<keyword evidence="4" id="KW-1185">Reference proteome</keyword>
<accession>A0ABU2V2I9</accession>
<feature type="compositionally biased region" description="Basic and acidic residues" evidence="1">
    <location>
        <begin position="69"/>
        <end position="84"/>
    </location>
</feature>
<comment type="caution">
    <text evidence="3">The sequence shown here is derived from an EMBL/GenBank/DDBJ whole genome shotgun (WGS) entry which is preliminary data.</text>
</comment>
<feature type="region of interest" description="Disordered" evidence="1">
    <location>
        <begin position="51"/>
        <end position="84"/>
    </location>
</feature>
<dbReference type="RefSeq" id="WP_311713670.1">
    <property type="nucleotide sequence ID" value="NZ_JAVREZ010000002.1"/>
</dbReference>
<evidence type="ECO:0000256" key="1">
    <source>
        <dbReference type="SAM" id="MobiDB-lite"/>
    </source>
</evidence>
<dbReference type="NCBIfam" id="NF041121">
    <property type="entry name" value="SAV_2336_NTERM"/>
    <property type="match status" value="1"/>
</dbReference>
<sequence>MAEAGEPDKPLITRLHDCLRGAGIELSPRELSDVLWLALSEPQHPADAAVIPEPDTVRLPQSASAAARQPERSERDVAQSVPRESRRPVYVLNRARSGGAAGAPIRIPGVRGLHHPRGIVRGLRALKRRVPSTHRHELDENGTAEAIADSGVLDAVLRPAADRWLRLVLVVDDGPSMRVWRDTISELAEILTVSGIFRSVHVRPLAASPLFTSDRTAVLVLTDGVADHWYTGTAHRQLAVMARRAPTAVVHLFPTRLWSSTGLVAEPMIVRTTSPAPPSTLLTAHAPWLPASFSSRPRLPVPVLELNEPSLRTWAGLMTSPGGVAALRVIDAECPPDALAFQDDVNGEPENSAERVQAFRAMASPQAYELAGHLAAVDPLTLPVMRLVQAAALPESSPVCLAEVMVSGLMHVDDPLEGQDVFAFAPEVRSVLRTVVRAGSAQQTVDAVSDFITPRLGRTPDFPAIIADRSGTLALPRGGEPLAELPSEKEPMDGAGGRMRTPRAGQFAAIEDQRATFTDASARRSVATHRVHALIVGIERYGVAPSWDLPGPARDAVRFYQLLRAAGVPDEQLRLHLAPLPSYVPDVHHEPADYATLRRALVRELPRVTGDVLWVWWGGHGVIDRSGHRRLFCADATAADKVTLDLDSALNRYASDAVPELTDQLWIVDTAGNFEDDLGFREPLPPEALPIGKRTQTHRQTLLRAAGDGQVAANLSERASGLFSDVVLDLLAERADVLPGLPDPEELFTAVRARFTDLRKAGHTQQRPEIRLQSPERTVVLPPAEPSTRGRPLSPLLRAVEVLLEFPLMMDPHERHTVVAALGPRTTSALARHNSARMDVISILTGLVNRHPEALWDLYEAVVTFDDDPERGLALRQALRELSASTGNPRHRG</sequence>
<evidence type="ECO:0000313" key="4">
    <source>
        <dbReference type="Proteomes" id="UP001183824"/>
    </source>
</evidence>
<evidence type="ECO:0000313" key="3">
    <source>
        <dbReference type="EMBL" id="MDT0479765.1"/>
    </source>
</evidence>
<dbReference type="Pfam" id="PF19956">
    <property type="entry name" value="EAD2"/>
    <property type="match status" value="1"/>
</dbReference>
<proteinExistence type="predicted"/>
<gene>
    <name evidence="3" type="ORF">RNB18_06210</name>
</gene>
<dbReference type="InterPro" id="IPR047738">
    <property type="entry name" value="SAV_2336-like_N"/>
</dbReference>
<reference evidence="4" key="1">
    <citation type="submission" date="2023-07" db="EMBL/GenBank/DDBJ databases">
        <title>30 novel species of actinomycetes from the DSMZ collection.</title>
        <authorList>
            <person name="Nouioui I."/>
        </authorList>
    </citation>
    <scope>NUCLEOTIDE SEQUENCE [LARGE SCALE GENOMIC DNA]</scope>
    <source>
        <strain evidence="4">DSM 41640</strain>
    </source>
</reference>
<evidence type="ECO:0000259" key="2">
    <source>
        <dbReference type="Pfam" id="PF19956"/>
    </source>
</evidence>
<feature type="domain" description="Effector-associated" evidence="2">
    <location>
        <begin position="800"/>
        <end position="879"/>
    </location>
</feature>
<dbReference type="Proteomes" id="UP001183824">
    <property type="component" value="Unassembled WGS sequence"/>
</dbReference>
<name>A0ABU2V2I9_9ACTN</name>
<dbReference type="EMBL" id="JAVREZ010000002">
    <property type="protein sequence ID" value="MDT0479765.1"/>
    <property type="molecule type" value="Genomic_DNA"/>
</dbReference>
<protein>
    <submittedName>
        <fullName evidence="3">SAV_2336 N-terminal domain-related protein</fullName>
    </submittedName>
</protein>
<dbReference type="Gene3D" id="3.40.50.1460">
    <property type="match status" value="1"/>
</dbReference>